<comment type="caution">
    <text evidence="1">The sequence shown here is derived from an EMBL/GenBank/DDBJ whole genome shotgun (WGS) entry which is preliminary data.</text>
</comment>
<dbReference type="AlphaFoldDB" id="A0A392SB39"/>
<organism evidence="1 2">
    <name type="scientific">Trifolium medium</name>
    <dbReference type="NCBI Taxonomy" id="97028"/>
    <lineage>
        <taxon>Eukaryota</taxon>
        <taxon>Viridiplantae</taxon>
        <taxon>Streptophyta</taxon>
        <taxon>Embryophyta</taxon>
        <taxon>Tracheophyta</taxon>
        <taxon>Spermatophyta</taxon>
        <taxon>Magnoliopsida</taxon>
        <taxon>eudicotyledons</taxon>
        <taxon>Gunneridae</taxon>
        <taxon>Pentapetalae</taxon>
        <taxon>rosids</taxon>
        <taxon>fabids</taxon>
        <taxon>Fabales</taxon>
        <taxon>Fabaceae</taxon>
        <taxon>Papilionoideae</taxon>
        <taxon>50 kb inversion clade</taxon>
        <taxon>NPAAA clade</taxon>
        <taxon>Hologalegina</taxon>
        <taxon>IRL clade</taxon>
        <taxon>Trifolieae</taxon>
        <taxon>Trifolium</taxon>
    </lineage>
</organism>
<evidence type="ECO:0000313" key="2">
    <source>
        <dbReference type="Proteomes" id="UP000265520"/>
    </source>
</evidence>
<dbReference type="Proteomes" id="UP000265520">
    <property type="component" value="Unassembled WGS sequence"/>
</dbReference>
<proteinExistence type="predicted"/>
<keyword evidence="2" id="KW-1185">Reference proteome</keyword>
<feature type="non-terminal residue" evidence="1">
    <location>
        <position position="1"/>
    </location>
</feature>
<sequence length="73" mass="7813">LDVDPPSNLLDLAPYSPLSALGRGFALISRTLPAISVSEAIYTGLPTQSRRATELFAGRGSLSSAMVFWHVPR</sequence>
<dbReference type="EMBL" id="LXQA010352356">
    <property type="protein sequence ID" value="MCI46068.1"/>
    <property type="molecule type" value="Genomic_DNA"/>
</dbReference>
<name>A0A392SB39_9FABA</name>
<accession>A0A392SB39</accession>
<protein>
    <submittedName>
        <fullName evidence="1">Uncharacterized protein</fullName>
    </submittedName>
</protein>
<evidence type="ECO:0000313" key="1">
    <source>
        <dbReference type="EMBL" id="MCI46068.1"/>
    </source>
</evidence>
<reference evidence="1 2" key="1">
    <citation type="journal article" date="2018" name="Front. Plant Sci.">
        <title>Red Clover (Trifolium pratense) and Zigzag Clover (T. medium) - A Picture of Genomic Similarities and Differences.</title>
        <authorList>
            <person name="Dluhosova J."/>
            <person name="Istvanek J."/>
            <person name="Nedelnik J."/>
            <person name="Repkova J."/>
        </authorList>
    </citation>
    <scope>NUCLEOTIDE SEQUENCE [LARGE SCALE GENOMIC DNA]</scope>
    <source>
        <strain evidence="2">cv. 10/8</strain>
        <tissue evidence="1">Leaf</tissue>
    </source>
</reference>